<evidence type="ECO:0000313" key="1">
    <source>
        <dbReference type="Proteomes" id="UP000887565"/>
    </source>
</evidence>
<protein>
    <submittedName>
        <fullName evidence="2">Uncharacterized protein</fullName>
    </submittedName>
</protein>
<organism evidence="1 2">
    <name type="scientific">Romanomermis culicivorax</name>
    <name type="common">Nematode worm</name>
    <dbReference type="NCBI Taxonomy" id="13658"/>
    <lineage>
        <taxon>Eukaryota</taxon>
        <taxon>Metazoa</taxon>
        <taxon>Ecdysozoa</taxon>
        <taxon>Nematoda</taxon>
        <taxon>Enoplea</taxon>
        <taxon>Dorylaimia</taxon>
        <taxon>Mermithida</taxon>
        <taxon>Mermithoidea</taxon>
        <taxon>Mermithidae</taxon>
        <taxon>Romanomermis</taxon>
    </lineage>
</organism>
<name>A0A915JLG8_ROMCU</name>
<proteinExistence type="predicted"/>
<dbReference type="WBParaSite" id="nRc.2.0.1.t26948-RA">
    <property type="protein sequence ID" value="nRc.2.0.1.t26948-RA"/>
    <property type="gene ID" value="nRc.2.0.1.g26948"/>
</dbReference>
<keyword evidence="1" id="KW-1185">Reference proteome</keyword>
<reference evidence="2" key="1">
    <citation type="submission" date="2022-11" db="UniProtKB">
        <authorList>
            <consortium name="WormBaseParasite"/>
        </authorList>
    </citation>
    <scope>IDENTIFICATION</scope>
</reference>
<accession>A0A915JLG8</accession>
<dbReference type="Proteomes" id="UP000887565">
    <property type="component" value="Unplaced"/>
</dbReference>
<dbReference type="AlphaFoldDB" id="A0A915JLG8"/>
<sequence length="65" mass="7210">MMSPEQNCSIPIIGDISGRAQTTSPAITVGLEYRQPPTYFCPKGVLRHDHGGRHQSDFSPFDNHI</sequence>
<evidence type="ECO:0000313" key="2">
    <source>
        <dbReference type="WBParaSite" id="nRc.2.0.1.t26948-RA"/>
    </source>
</evidence>